<dbReference type="InterPro" id="IPR013103">
    <property type="entry name" value="RVT_2"/>
</dbReference>
<dbReference type="PANTHER" id="PTHR11439:SF467">
    <property type="entry name" value="INTEGRASE CATALYTIC DOMAIN-CONTAINING PROTEIN"/>
    <property type="match status" value="1"/>
</dbReference>
<dbReference type="EMBL" id="JAJFAZ020000008">
    <property type="protein sequence ID" value="KAI5314256.1"/>
    <property type="molecule type" value="Genomic_DNA"/>
</dbReference>
<accession>A0AAD4YM51</accession>
<organism evidence="2 3">
    <name type="scientific">Prunus dulcis</name>
    <name type="common">Almond</name>
    <name type="synonym">Amygdalus dulcis</name>
    <dbReference type="NCBI Taxonomy" id="3755"/>
    <lineage>
        <taxon>Eukaryota</taxon>
        <taxon>Viridiplantae</taxon>
        <taxon>Streptophyta</taxon>
        <taxon>Embryophyta</taxon>
        <taxon>Tracheophyta</taxon>
        <taxon>Spermatophyta</taxon>
        <taxon>Magnoliopsida</taxon>
        <taxon>eudicotyledons</taxon>
        <taxon>Gunneridae</taxon>
        <taxon>Pentapetalae</taxon>
        <taxon>rosids</taxon>
        <taxon>fabids</taxon>
        <taxon>Rosales</taxon>
        <taxon>Rosaceae</taxon>
        <taxon>Amygdaloideae</taxon>
        <taxon>Amygdaleae</taxon>
        <taxon>Prunus</taxon>
    </lineage>
</organism>
<dbReference type="Proteomes" id="UP001054821">
    <property type="component" value="Chromosome 8"/>
</dbReference>
<sequence>MLPIPFVPFKVHENIASISANTPQPQDSAPQNLAQQIDNLFQVEQPTTQLEQPTAQLEQHDEPPEVEFDIGDEDDPKSFDQAMKSAQAPLWHKAILEELNSMAKNGVWTLTDSTSSRKPIGCKWVFKTKRDSQGRVERLKARLVAKVFTHREGFDYTDTFSPMSSKDSLRLIMALTAHFDLELHQMDVKTAFLNGDLKEDIFMQQPPGFVERGKEHCVCKLNKSIYGLIQASRQGYLKFDEVVTSFGFIENILDDCIYLKVDKSRFIFLVLYVDDILLASSDFQLLLETKTMLSNSFDMKDLGEAHYVLGIEIKRNRSRKLLGLSQLNYINKVLKRFNMEACSPGDLPIGKGDRPSRDQCPMTEQEQANMKNKPYASLVGSLMYAQVCTRPDLSFALSVLGRFQANPGEPHWVLAKKMLRYLKKTKSLMLMYGHVDNLELTCYSDSDLAGCVDDRKSTSGYFFFWLEVRSLGEAKSKIIYLHPLWRLNLLDVLKQLGKDCGSKFL</sequence>
<dbReference type="PANTHER" id="PTHR11439">
    <property type="entry name" value="GAG-POL-RELATED RETROTRANSPOSON"/>
    <property type="match status" value="1"/>
</dbReference>
<comment type="caution">
    <text evidence="2">The sequence shown here is derived from an EMBL/GenBank/DDBJ whole genome shotgun (WGS) entry which is preliminary data.</text>
</comment>
<dbReference type="Pfam" id="PF07727">
    <property type="entry name" value="RVT_2"/>
    <property type="match status" value="1"/>
</dbReference>
<name>A0AAD4YM51_PRUDU</name>
<dbReference type="InterPro" id="IPR043502">
    <property type="entry name" value="DNA/RNA_pol_sf"/>
</dbReference>
<protein>
    <recommendedName>
        <fullName evidence="1">Reverse transcriptase Ty1/copia-type domain-containing protein</fullName>
    </recommendedName>
</protein>
<reference evidence="2 3" key="1">
    <citation type="journal article" date="2022" name="G3 (Bethesda)">
        <title>Whole-genome sequence and methylome profiling of the almond [Prunus dulcis (Mill.) D.A. Webb] cultivar 'Nonpareil'.</title>
        <authorList>
            <person name="D'Amico-Willman K.M."/>
            <person name="Ouma W.Z."/>
            <person name="Meulia T."/>
            <person name="Sideli G.M."/>
            <person name="Gradziel T.M."/>
            <person name="Fresnedo-Ramirez J."/>
        </authorList>
    </citation>
    <scope>NUCLEOTIDE SEQUENCE [LARGE SCALE GENOMIC DNA]</scope>
    <source>
        <strain evidence="2">Clone GOH B32 T37-40</strain>
    </source>
</reference>
<dbReference type="AlphaFoldDB" id="A0AAD4YM51"/>
<keyword evidence="3" id="KW-1185">Reference proteome</keyword>
<evidence type="ECO:0000259" key="1">
    <source>
        <dbReference type="Pfam" id="PF07727"/>
    </source>
</evidence>
<dbReference type="SUPFAM" id="SSF56672">
    <property type="entry name" value="DNA/RNA polymerases"/>
    <property type="match status" value="1"/>
</dbReference>
<evidence type="ECO:0000313" key="3">
    <source>
        <dbReference type="Proteomes" id="UP001054821"/>
    </source>
</evidence>
<feature type="domain" description="Reverse transcriptase Ty1/copia-type" evidence="1">
    <location>
        <begin position="105"/>
        <end position="349"/>
    </location>
</feature>
<proteinExistence type="predicted"/>
<gene>
    <name evidence="2" type="ORF">L3X38_043432</name>
</gene>
<evidence type="ECO:0000313" key="2">
    <source>
        <dbReference type="EMBL" id="KAI5314256.1"/>
    </source>
</evidence>